<evidence type="ECO:0000313" key="9">
    <source>
        <dbReference type="EMBL" id="KAF7306729.1"/>
    </source>
</evidence>
<evidence type="ECO:0000256" key="5">
    <source>
        <dbReference type="ARBA" id="ARBA00022989"/>
    </source>
</evidence>
<organism evidence="9 10">
    <name type="scientific">Mycena indigotica</name>
    <dbReference type="NCBI Taxonomy" id="2126181"/>
    <lineage>
        <taxon>Eukaryota</taxon>
        <taxon>Fungi</taxon>
        <taxon>Dikarya</taxon>
        <taxon>Basidiomycota</taxon>
        <taxon>Agaricomycotina</taxon>
        <taxon>Agaricomycetes</taxon>
        <taxon>Agaricomycetidae</taxon>
        <taxon>Agaricales</taxon>
        <taxon>Marasmiineae</taxon>
        <taxon>Mycenaceae</taxon>
        <taxon>Mycena</taxon>
    </lineage>
</organism>
<dbReference type="RefSeq" id="XP_037221748.1">
    <property type="nucleotide sequence ID" value="XM_037361456.1"/>
</dbReference>
<keyword evidence="3" id="KW-0813">Transport</keyword>
<feature type="region of interest" description="Disordered" evidence="7">
    <location>
        <begin position="57"/>
        <end position="82"/>
    </location>
</feature>
<dbReference type="GO" id="GO:0022857">
    <property type="term" value="F:transmembrane transporter activity"/>
    <property type="evidence" value="ECO:0007669"/>
    <property type="project" value="InterPro"/>
</dbReference>
<feature type="transmembrane region" description="Helical" evidence="8">
    <location>
        <begin position="298"/>
        <end position="319"/>
    </location>
</feature>
<dbReference type="GeneID" id="59343972"/>
<accession>A0A8H6WBV8</accession>
<dbReference type="SUPFAM" id="SSF103473">
    <property type="entry name" value="MFS general substrate transporter"/>
    <property type="match status" value="1"/>
</dbReference>
<feature type="transmembrane region" description="Helical" evidence="8">
    <location>
        <begin position="517"/>
        <end position="535"/>
    </location>
</feature>
<dbReference type="AlphaFoldDB" id="A0A8H6WBV8"/>
<evidence type="ECO:0000313" key="10">
    <source>
        <dbReference type="Proteomes" id="UP000636479"/>
    </source>
</evidence>
<feature type="transmembrane region" description="Helical" evidence="8">
    <location>
        <begin position="210"/>
        <end position="228"/>
    </location>
</feature>
<dbReference type="PANTHER" id="PTHR23514">
    <property type="entry name" value="BYPASS OF STOP CODON PROTEIN 6"/>
    <property type="match status" value="1"/>
</dbReference>
<evidence type="ECO:0000256" key="7">
    <source>
        <dbReference type="SAM" id="MobiDB-lite"/>
    </source>
</evidence>
<keyword evidence="6 8" id="KW-0472">Membrane</keyword>
<dbReference type="InterPro" id="IPR036259">
    <property type="entry name" value="MFS_trans_sf"/>
</dbReference>
<evidence type="ECO:0000256" key="6">
    <source>
        <dbReference type="ARBA" id="ARBA00023136"/>
    </source>
</evidence>
<comment type="caution">
    <text evidence="9">The sequence shown here is derived from an EMBL/GenBank/DDBJ whole genome shotgun (WGS) entry which is preliminary data.</text>
</comment>
<sequence>MSLQPIALDLCQASTLRGRRRSSIRPQAILPALGYASGATRDESALADDVECHIDHPTTAHTSSHSSSFTTSRHQDDLTLSSPKTTSTVTTVNCESYFEAKCRPGDLRLKWRLASALFQYFLNGWGDGVTGTALPYFRAQFHLSYMTSSLLFAGTMCGFTLGTLFVPRIIAFLGRFYFSHQNLALQPLSPFRSIFSRSRLGPMGFSLSQARFLALIITSFASPVNFILMGSKRGLAVMFIAYVIISFGRAISTAPLNLFLSEMPSKPLGYAFGLWGIGAVVSPLIFQATAAAGLPWNHFYFGSLVLAAANTTFLAITFMPTAQELETDRKKALAQVTSQPLDAKNDTTSKSVKNPLRLIAVMPYQWAVSVFTLFYCGTETTIQGLVVQYLLAERKADPDTVGYVTSGFWLGISISRVGWSYFSPSASTPCRSACVGLAMLFLIWFIDSIIENGASVGLIGLFFGPIFPALLELANDLLPAEVHLVSMAIISAAGSVGSAILPFVTGVITTEYTMNKWPYITVALTSSLFVVWYLFPTHQPVVRALRQN</sequence>
<evidence type="ECO:0000256" key="3">
    <source>
        <dbReference type="ARBA" id="ARBA00022448"/>
    </source>
</evidence>
<dbReference type="InterPro" id="IPR051788">
    <property type="entry name" value="MFS_Transporter"/>
</dbReference>
<evidence type="ECO:0000256" key="8">
    <source>
        <dbReference type="SAM" id="Phobius"/>
    </source>
</evidence>
<evidence type="ECO:0000256" key="2">
    <source>
        <dbReference type="ARBA" id="ARBA00008335"/>
    </source>
</evidence>
<comment type="subcellular location">
    <subcellularLocation>
        <location evidence="1">Endomembrane system</location>
        <topology evidence="1">Multi-pass membrane protein</topology>
    </subcellularLocation>
</comment>
<dbReference type="OrthoDB" id="413079at2759"/>
<feature type="compositionally biased region" description="Low complexity" evidence="7">
    <location>
        <begin position="59"/>
        <end position="82"/>
    </location>
</feature>
<evidence type="ECO:0000256" key="4">
    <source>
        <dbReference type="ARBA" id="ARBA00022692"/>
    </source>
</evidence>
<protein>
    <submittedName>
        <fullName evidence="9">MFS domain-containing protein</fullName>
    </submittedName>
</protein>
<keyword evidence="10" id="KW-1185">Reference proteome</keyword>
<comment type="similarity">
    <text evidence="2">Belongs to the major facilitator superfamily.</text>
</comment>
<name>A0A8H6WBV8_9AGAR</name>
<feature type="transmembrane region" description="Helical" evidence="8">
    <location>
        <begin position="150"/>
        <end position="178"/>
    </location>
</feature>
<reference evidence="9" key="1">
    <citation type="submission" date="2020-05" db="EMBL/GenBank/DDBJ databases">
        <title>Mycena genomes resolve the evolution of fungal bioluminescence.</title>
        <authorList>
            <person name="Tsai I.J."/>
        </authorList>
    </citation>
    <scope>NUCLEOTIDE SEQUENCE</scope>
    <source>
        <strain evidence="9">171206Taipei</strain>
    </source>
</reference>
<dbReference type="InterPro" id="IPR011701">
    <property type="entry name" value="MFS"/>
</dbReference>
<dbReference type="Pfam" id="PF07690">
    <property type="entry name" value="MFS_1"/>
    <property type="match status" value="1"/>
</dbReference>
<gene>
    <name evidence="9" type="ORF">MIND_00464600</name>
</gene>
<feature type="transmembrane region" description="Helical" evidence="8">
    <location>
        <begin position="483"/>
        <end position="505"/>
    </location>
</feature>
<dbReference type="GO" id="GO:0012505">
    <property type="term" value="C:endomembrane system"/>
    <property type="evidence" value="ECO:0007669"/>
    <property type="project" value="UniProtKB-SubCell"/>
</dbReference>
<dbReference type="Proteomes" id="UP000636479">
    <property type="component" value="Unassembled WGS sequence"/>
</dbReference>
<proteinExistence type="inferred from homology"/>
<dbReference type="GO" id="GO:0016020">
    <property type="term" value="C:membrane"/>
    <property type="evidence" value="ECO:0007669"/>
    <property type="project" value="TreeGrafter"/>
</dbReference>
<feature type="transmembrane region" description="Helical" evidence="8">
    <location>
        <begin position="268"/>
        <end position="286"/>
    </location>
</feature>
<evidence type="ECO:0000256" key="1">
    <source>
        <dbReference type="ARBA" id="ARBA00004127"/>
    </source>
</evidence>
<feature type="transmembrane region" description="Helical" evidence="8">
    <location>
        <begin position="235"/>
        <end position="256"/>
    </location>
</feature>
<keyword evidence="5 8" id="KW-1133">Transmembrane helix</keyword>
<keyword evidence="4 8" id="KW-0812">Transmembrane</keyword>
<dbReference type="EMBL" id="JACAZF010000004">
    <property type="protein sequence ID" value="KAF7306729.1"/>
    <property type="molecule type" value="Genomic_DNA"/>
</dbReference>
<dbReference type="Gene3D" id="1.20.1250.20">
    <property type="entry name" value="MFS general substrate transporter like domains"/>
    <property type="match status" value="2"/>
</dbReference>
<dbReference type="PANTHER" id="PTHR23514:SF3">
    <property type="entry name" value="BYPASS OF STOP CODON PROTEIN 6"/>
    <property type="match status" value="1"/>
</dbReference>